<keyword evidence="3" id="KW-1185">Reference proteome</keyword>
<dbReference type="InterPro" id="IPR001507">
    <property type="entry name" value="ZP_dom"/>
</dbReference>
<dbReference type="OrthoDB" id="10063988at2759"/>
<gene>
    <name evidence="2" type="ORF">N305_01469</name>
</gene>
<feature type="non-terminal residue" evidence="2">
    <location>
        <position position="59"/>
    </location>
</feature>
<dbReference type="Gene3D" id="2.60.40.3210">
    <property type="entry name" value="Zona pellucida, ZP-N domain"/>
    <property type="match status" value="1"/>
</dbReference>
<dbReference type="InterPro" id="IPR055356">
    <property type="entry name" value="ZP-N"/>
</dbReference>
<evidence type="ECO:0000313" key="2">
    <source>
        <dbReference type="EMBL" id="KFW84778.1"/>
    </source>
</evidence>
<dbReference type="AlphaFoldDB" id="A0A093Q744"/>
<name>A0A093Q744_9PASS</name>
<reference evidence="2 3" key="1">
    <citation type="submission" date="2014-06" db="EMBL/GenBank/DDBJ databases">
        <title>Genome evolution of avian class.</title>
        <authorList>
            <person name="Zhang G."/>
            <person name="Li C."/>
        </authorList>
    </citation>
    <scope>NUCLEOTIDE SEQUENCE [LARGE SCALE GENOMIC DNA]</scope>
    <source>
        <strain evidence="2">BGI_N305</strain>
    </source>
</reference>
<evidence type="ECO:0000313" key="3">
    <source>
        <dbReference type="Proteomes" id="UP000053258"/>
    </source>
</evidence>
<dbReference type="Proteomes" id="UP000053258">
    <property type="component" value="Unassembled WGS sequence"/>
</dbReference>
<organism evidence="2 3">
    <name type="scientific">Manacus vitellinus</name>
    <name type="common">golden-collared manakin</name>
    <dbReference type="NCBI Taxonomy" id="328815"/>
    <lineage>
        <taxon>Eukaryota</taxon>
        <taxon>Metazoa</taxon>
        <taxon>Chordata</taxon>
        <taxon>Craniata</taxon>
        <taxon>Vertebrata</taxon>
        <taxon>Euteleostomi</taxon>
        <taxon>Archelosauria</taxon>
        <taxon>Archosauria</taxon>
        <taxon>Dinosauria</taxon>
        <taxon>Saurischia</taxon>
        <taxon>Theropoda</taxon>
        <taxon>Coelurosauria</taxon>
        <taxon>Aves</taxon>
        <taxon>Neognathae</taxon>
        <taxon>Neoaves</taxon>
        <taxon>Telluraves</taxon>
        <taxon>Australaves</taxon>
        <taxon>Passeriformes</taxon>
        <taxon>Pipridae</taxon>
        <taxon>Manacus</taxon>
    </lineage>
</organism>
<dbReference type="PROSITE" id="PS51034">
    <property type="entry name" value="ZP_2"/>
    <property type="match status" value="1"/>
</dbReference>
<dbReference type="Pfam" id="PF23344">
    <property type="entry name" value="ZP-N"/>
    <property type="match status" value="1"/>
</dbReference>
<dbReference type="EMBL" id="KL672108">
    <property type="protein sequence ID" value="KFW84778.1"/>
    <property type="molecule type" value="Genomic_DNA"/>
</dbReference>
<feature type="non-terminal residue" evidence="2">
    <location>
        <position position="1"/>
    </location>
</feature>
<accession>A0A093Q744</accession>
<sequence length="59" mass="6552">ALACYPTSMRAVVDRHYLQSQGYSVRSISLPDPNCRPTITSTMVIFNIPYSGCGTQRQV</sequence>
<evidence type="ECO:0000259" key="1">
    <source>
        <dbReference type="PROSITE" id="PS51034"/>
    </source>
</evidence>
<feature type="domain" description="ZP" evidence="1">
    <location>
        <begin position="3"/>
        <end position="59"/>
    </location>
</feature>
<proteinExistence type="predicted"/>
<protein>
    <submittedName>
        <fullName evidence="2">Deleted in malignant brain tumors 1 protein</fullName>
    </submittedName>
</protein>